<dbReference type="InterPro" id="IPR006638">
    <property type="entry name" value="Elp3/MiaA/NifB-like_rSAM"/>
</dbReference>
<dbReference type="SMART" id="SM00729">
    <property type="entry name" value="Elp3"/>
    <property type="match status" value="1"/>
</dbReference>
<keyword evidence="15" id="KW-1185">Reference proteome</keyword>
<proteinExistence type="predicted"/>
<accession>A0ABX3KQF8</accession>
<dbReference type="RefSeq" id="WP_021022851.1">
    <property type="nucleotide sequence ID" value="NZ_MUFR01000021.1"/>
</dbReference>
<dbReference type="SFLD" id="SFLDS00029">
    <property type="entry name" value="Radical_SAM"/>
    <property type="match status" value="1"/>
</dbReference>
<dbReference type="CDD" id="cd01335">
    <property type="entry name" value="Radical_SAM"/>
    <property type="match status" value="1"/>
</dbReference>
<dbReference type="InterPro" id="IPR013483">
    <property type="entry name" value="MoaA"/>
</dbReference>
<evidence type="ECO:0000256" key="11">
    <source>
        <dbReference type="ARBA" id="ARBA00023239"/>
    </source>
</evidence>
<dbReference type="InterPro" id="IPR000385">
    <property type="entry name" value="MoaA_NifB_PqqE_Fe-S-bd_CS"/>
</dbReference>
<dbReference type="PANTHER" id="PTHR22960:SF28">
    <property type="entry name" value="GTP 3',8-CYCLASE"/>
    <property type="match status" value="1"/>
</dbReference>
<dbReference type="Proteomes" id="UP000189431">
    <property type="component" value="Unassembled WGS sequence"/>
</dbReference>
<evidence type="ECO:0000256" key="3">
    <source>
        <dbReference type="ARBA" id="ARBA00022485"/>
    </source>
</evidence>
<evidence type="ECO:0000313" key="14">
    <source>
        <dbReference type="EMBL" id="OOF33847.1"/>
    </source>
</evidence>
<keyword evidence="8" id="KW-0411">Iron-sulfur</keyword>
<evidence type="ECO:0000256" key="8">
    <source>
        <dbReference type="ARBA" id="ARBA00023014"/>
    </source>
</evidence>
<dbReference type="EMBL" id="MUFR01000021">
    <property type="protein sequence ID" value="OOF33847.1"/>
    <property type="molecule type" value="Genomic_DNA"/>
</dbReference>
<dbReference type="InterPro" id="IPR010505">
    <property type="entry name" value="MoaA_twitch"/>
</dbReference>
<dbReference type="InterPro" id="IPR007197">
    <property type="entry name" value="rSAM"/>
</dbReference>
<dbReference type="Pfam" id="PF04055">
    <property type="entry name" value="Radical_SAM"/>
    <property type="match status" value="1"/>
</dbReference>
<evidence type="ECO:0000256" key="12">
    <source>
        <dbReference type="ARBA" id="ARBA00048697"/>
    </source>
</evidence>
<dbReference type="SUPFAM" id="SSF102114">
    <property type="entry name" value="Radical SAM enzymes"/>
    <property type="match status" value="1"/>
</dbReference>
<evidence type="ECO:0000256" key="5">
    <source>
        <dbReference type="ARBA" id="ARBA00022723"/>
    </source>
</evidence>
<gene>
    <name evidence="14" type="primary">moaA</name>
    <name evidence="14" type="ORF">BZJ21_08890</name>
</gene>
<dbReference type="CDD" id="cd21117">
    <property type="entry name" value="Twitch_MoaA"/>
    <property type="match status" value="1"/>
</dbReference>
<reference evidence="15" key="1">
    <citation type="submission" date="2017-01" db="EMBL/GenBank/DDBJ databases">
        <title>Draft genome of the species Salinivibrio costicola subsp. alcaliphilus.</title>
        <authorList>
            <person name="Lopez-Hermoso C."/>
            <person name="De La Haba R."/>
            <person name="Sanchez-Porro C."/>
            <person name="Ventosa A."/>
        </authorList>
    </citation>
    <scope>NUCLEOTIDE SEQUENCE [LARGE SCALE GENOMIC DNA]</scope>
    <source>
        <strain evidence="15">CBH448</strain>
    </source>
</reference>
<keyword evidence="3" id="KW-0004">4Fe-4S</keyword>
<evidence type="ECO:0000256" key="10">
    <source>
        <dbReference type="ARBA" id="ARBA00023150"/>
    </source>
</evidence>
<dbReference type="Gene3D" id="3.20.20.70">
    <property type="entry name" value="Aldolase class I"/>
    <property type="match status" value="1"/>
</dbReference>
<keyword evidence="11" id="KW-0456">Lyase</keyword>
<evidence type="ECO:0000313" key="15">
    <source>
        <dbReference type="Proteomes" id="UP000189431"/>
    </source>
</evidence>
<keyword evidence="7" id="KW-0408">Iron</keyword>
<dbReference type="InterPro" id="IPR058240">
    <property type="entry name" value="rSAM_sf"/>
</dbReference>
<dbReference type="SFLD" id="SFLDG01386">
    <property type="entry name" value="main_SPASM_domain-containing"/>
    <property type="match status" value="1"/>
</dbReference>
<evidence type="ECO:0000259" key="13">
    <source>
        <dbReference type="PROSITE" id="PS51918"/>
    </source>
</evidence>
<organism evidence="14 15">
    <name type="scientific">Salinivibrio costicola subsp. alcaliphilus</name>
    <dbReference type="NCBI Taxonomy" id="272773"/>
    <lineage>
        <taxon>Bacteria</taxon>
        <taxon>Pseudomonadati</taxon>
        <taxon>Pseudomonadota</taxon>
        <taxon>Gammaproteobacteria</taxon>
        <taxon>Vibrionales</taxon>
        <taxon>Vibrionaceae</taxon>
        <taxon>Salinivibrio</taxon>
    </lineage>
</organism>
<keyword evidence="4" id="KW-0949">S-adenosyl-L-methionine</keyword>
<dbReference type="SFLD" id="SFLDG01067">
    <property type="entry name" value="SPASM/twitch_domain_containing"/>
    <property type="match status" value="1"/>
</dbReference>
<dbReference type="NCBIfam" id="TIGR02666">
    <property type="entry name" value="moaA"/>
    <property type="match status" value="1"/>
</dbReference>
<dbReference type="EC" id="4.1.99.22" evidence="2"/>
<sequence length="323" mass="36214">MLYDAFGRRFEYLRLSVTDLCNFRCNYCLPNGNDCNAGKNELSLFEIETLLHAFSLLGTSKIRITGGEPTLRKDLCDIIAIAASTSGIKKVAMTSNAFNLPKTLPKYIKSGLSALNISADSLNPYQFRAITGKQKLHSVLDTIDLALDSGLDNVKINTVLMKQYNLDQWEQFLAFTKDKEVTWRFIELMRTGDNSDFHRSQHVSGQVLQNRLIEQGWKKTQKEANAGPADEYSHPDYTGKIGLIMPYSEEFCKSCNRLRVSSTGNLHLCLFASSASSLRDNLCRGDIVGTKEQIEALLQYKRESHLLHHDNSGMTKNLAMLGG</sequence>
<comment type="caution">
    <text evidence="14">The sequence shown here is derived from an EMBL/GenBank/DDBJ whole genome shotgun (WGS) entry which is preliminary data.</text>
</comment>
<evidence type="ECO:0000256" key="9">
    <source>
        <dbReference type="ARBA" id="ARBA00023134"/>
    </source>
</evidence>
<dbReference type="InterPro" id="IPR040064">
    <property type="entry name" value="MoaA-like"/>
</dbReference>
<comment type="catalytic activity">
    <reaction evidence="12">
        <text>GTP + AH2 + S-adenosyl-L-methionine = (8S)-3',8-cyclo-7,8-dihydroguanosine 5'-triphosphate + 5'-deoxyadenosine + L-methionine + A + H(+)</text>
        <dbReference type="Rhea" id="RHEA:49576"/>
        <dbReference type="ChEBI" id="CHEBI:13193"/>
        <dbReference type="ChEBI" id="CHEBI:15378"/>
        <dbReference type="ChEBI" id="CHEBI:17319"/>
        <dbReference type="ChEBI" id="CHEBI:17499"/>
        <dbReference type="ChEBI" id="CHEBI:37565"/>
        <dbReference type="ChEBI" id="CHEBI:57844"/>
        <dbReference type="ChEBI" id="CHEBI:59789"/>
        <dbReference type="ChEBI" id="CHEBI:131766"/>
        <dbReference type="EC" id="4.1.99.22"/>
    </reaction>
</comment>
<name>A0ABX3KQF8_SALCS</name>
<evidence type="ECO:0000256" key="1">
    <source>
        <dbReference type="ARBA" id="ARBA00001966"/>
    </source>
</evidence>
<evidence type="ECO:0000256" key="6">
    <source>
        <dbReference type="ARBA" id="ARBA00022741"/>
    </source>
</evidence>
<dbReference type="InterPro" id="IPR013785">
    <property type="entry name" value="Aldolase_TIM"/>
</dbReference>
<comment type="cofactor">
    <cofactor evidence="1">
        <name>[4Fe-4S] cluster</name>
        <dbReference type="ChEBI" id="CHEBI:49883"/>
    </cofactor>
</comment>
<dbReference type="PANTHER" id="PTHR22960">
    <property type="entry name" value="MOLYBDOPTERIN COFACTOR SYNTHESIS PROTEIN A"/>
    <property type="match status" value="1"/>
</dbReference>
<dbReference type="SFLD" id="SFLDG01383">
    <property type="entry name" value="cyclic_pyranopterin_phosphate"/>
    <property type="match status" value="1"/>
</dbReference>
<evidence type="ECO:0000256" key="2">
    <source>
        <dbReference type="ARBA" id="ARBA00012167"/>
    </source>
</evidence>
<dbReference type="PROSITE" id="PS01305">
    <property type="entry name" value="MOAA_NIFB_PQQE"/>
    <property type="match status" value="1"/>
</dbReference>
<protein>
    <recommendedName>
        <fullName evidence="2">GTP 3',8-cyclase</fullName>
        <ecNumber evidence="2">4.1.99.22</ecNumber>
    </recommendedName>
</protein>
<feature type="domain" description="Radical SAM core" evidence="13">
    <location>
        <begin position="5"/>
        <end position="229"/>
    </location>
</feature>
<dbReference type="PROSITE" id="PS51918">
    <property type="entry name" value="RADICAL_SAM"/>
    <property type="match status" value="1"/>
</dbReference>
<dbReference type="InterPro" id="IPR050105">
    <property type="entry name" value="MoCo_biosynth_MoaA/MoaC"/>
</dbReference>
<dbReference type="Pfam" id="PF06463">
    <property type="entry name" value="Mob_synth_C"/>
    <property type="match status" value="1"/>
</dbReference>
<keyword evidence="9" id="KW-0342">GTP-binding</keyword>
<evidence type="ECO:0000256" key="4">
    <source>
        <dbReference type="ARBA" id="ARBA00022691"/>
    </source>
</evidence>
<keyword evidence="6" id="KW-0547">Nucleotide-binding</keyword>
<evidence type="ECO:0000256" key="7">
    <source>
        <dbReference type="ARBA" id="ARBA00023004"/>
    </source>
</evidence>
<keyword evidence="5" id="KW-0479">Metal-binding</keyword>
<keyword evidence="10" id="KW-0501">Molybdenum cofactor biosynthesis</keyword>